<reference evidence="1" key="1">
    <citation type="submission" date="2012-04" db="EMBL/GenBank/DDBJ databases">
        <title>The Genome Sequence of Loa loa.</title>
        <authorList>
            <consortium name="The Broad Institute Genome Sequencing Platform"/>
            <consortium name="Broad Institute Genome Sequencing Center for Infectious Disease"/>
            <person name="Nutman T.B."/>
            <person name="Fink D.L."/>
            <person name="Russ C."/>
            <person name="Young S."/>
            <person name="Zeng Q."/>
            <person name="Gargeya S."/>
            <person name="Alvarado L."/>
            <person name="Berlin A."/>
            <person name="Chapman S.B."/>
            <person name="Chen Z."/>
            <person name="Freedman E."/>
            <person name="Gellesch M."/>
            <person name="Goldberg J."/>
            <person name="Griggs A."/>
            <person name="Gujja S."/>
            <person name="Heilman E.R."/>
            <person name="Heiman D."/>
            <person name="Howarth C."/>
            <person name="Mehta T."/>
            <person name="Neiman D."/>
            <person name="Pearson M."/>
            <person name="Roberts A."/>
            <person name="Saif S."/>
            <person name="Shea T."/>
            <person name="Shenoy N."/>
            <person name="Sisk P."/>
            <person name="Stolte C."/>
            <person name="Sykes S."/>
            <person name="White J."/>
            <person name="Yandava C."/>
            <person name="Haas B."/>
            <person name="Henn M.R."/>
            <person name="Nusbaum C."/>
            <person name="Birren B."/>
        </authorList>
    </citation>
    <scope>NUCLEOTIDE SEQUENCE [LARGE SCALE GENOMIC DNA]</scope>
</reference>
<proteinExistence type="predicted"/>
<dbReference type="PANTHER" id="PTHR47331:SF1">
    <property type="entry name" value="GAG-LIKE PROTEIN"/>
    <property type="match status" value="1"/>
</dbReference>
<evidence type="ECO:0000313" key="1">
    <source>
        <dbReference type="Proteomes" id="UP000095285"/>
    </source>
</evidence>
<organism evidence="1 2">
    <name type="scientific">Loa loa</name>
    <name type="common">Eye worm</name>
    <name type="synonym">Filaria loa</name>
    <dbReference type="NCBI Taxonomy" id="7209"/>
    <lineage>
        <taxon>Eukaryota</taxon>
        <taxon>Metazoa</taxon>
        <taxon>Ecdysozoa</taxon>
        <taxon>Nematoda</taxon>
        <taxon>Chromadorea</taxon>
        <taxon>Rhabditida</taxon>
        <taxon>Spirurina</taxon>
        <taxon>Spiruromorpha</taxon>
        <taxon>Filarioidea</taxon>
        <taxon>Onchocercidae</taxon>
        <taxon>Loa</taxon>
    </lineage>
</organism>
<evidence type="ECO:0000313" key="2">
    <source>
        <dbReference type="WBParaSite" id="EN70_10826"/>
    </source>
</evidence>
<name>A0A1I7V7V8_LOALO</name>
<dbReference type="WBParaSite" id="EN70_10826">
    <property type="protein sequence ID" value="EN70_10826"/>
    <property type="gene ID" value="EN70_10826"/>
</dbReference>
<keyword evidence="1" id="KW-1185">Reference proteome</keyword>
<reference evidence="2" key="2">
    <citation type="submission" date="2016-11" db="UniProtKB">
        <authorList>
            <consortium name="WormBaseParasite"/>
        </authorList>
    </citation>
    <scope>IDENTIFICATION</scope>
</reference>
<dbReference type="PANTHER" id="PTHR47331">
    <property type="entry name" value="PHD-TYPE DOMAIN-CONTAINING PROTEIN"/>
    <property type="match status" value="1"/>
</dbReference>
<accession>A0A1I7V7V8</accession>
<sequence length="480" mass="55214">MTTIENIERVLRQLEALQPRTSKYRNHNKKASCHPGFLIRNFLSDLVEVNQQVKIDQCSNFRADSKPKTIKGGQKRMYRPERTSALSTIQTNHRETSSPTIRKRPFIFCSPDQWNSDCDIYSTVKGRMKCLKILKKCTLCLKDSHHGQTCKARKRCFYCKASHNSALCEKRSTPTLNIMTLPKKQGSIYLDKKEGSQLSFISKKLSSQLQLAESDHRNMLVAPLGTKESLSCPTVNAQLSMRTVDNGIITINTHVVEYLTQEIKVVDIPAKEQCEDLTSDWDKPDILIGADCFFNFVDSQDITSWIYYGPFESRTYDNGRRLEMIGIHESPAEDDDERAIDHFNKTIIKLDGRYQVCWPWKDSKQRLSNNYGLCIEGLKNLVRRLYSSSHLHDYDNTIKNQLLKGVIEEVPPNDEVGVVHYLPHHEESSFWSDFIALLVDCNTQLSFGKFWQYIGKGDTTELICGQRHNLSKQCRSLLEI</sequence>
<protein>
    <submittedName>
        <fullName evidence="2">DUF1758 domain-containing protein</fullName>
    </submittedName>
</protein>
<dbReference type="AlphaFoldDB" id="A0A1I7V7V8"/>
<dbReference type="Proteomes" id="UP000095285">
    <property type="component" value="Unassembled WGS sequence"/>
</dbReference>